<evidence type="ECO:0000259" key="10">
    <source>
        <dbReference type="Pfam" id="PF01545"/>
    </source>
</evidence>
<keyword evidence="6" id="KW-0862">Zinc</keyword>
<evidence type="ECO:0000256" key="2">
    <source>
        <dbReference type="ARBA" id="ARBA00010212"/>
    </source>
</evidence>
<feature type="transmembrane region" description="Helical" evidence="9">
    <location>
        <begin position="83"/>
        <end position="102"/>
    </location>
</feature>
<dbReference type="InterPro" id="IPR027470">
    <property type="entry name" value="Cation_efflux_CTD"/>
</dbReference>
<dbReference type="Proteomes" id="UP000199588">
    <property type="component" value="Unassembled WGS sequence"/>
</dbReference>
<evidence type="ECO:0000256" key="1">
    <source>
        <dbReference type="ARBA" id="ARBA00004141"/>
    </source>
</evidence>
<dbReference type="Pfam" id="PF01545">
    <property type="entry name" value="Cation_efflux"/>
    <property type="match status" value="1"/>
</dbReference>
<evidence type="ECO:0000256" key="3">
    <source>
        <dbReference type="ARBA" id="ARBA00022448"/>
    </source>
</evidence>
<gene>
    <name evidence="12" type="ORF">SAMN02910354_00296</name>
</gene>
<evidence type="ECO:0000256" key="4">
    <source>
        <dbReference type="ARBA" id="ARBA00022496"/>
    </source>
</evidence>
<comment type="caution">
    <text evidence="12">The sequence shown here is derived from an EMBL/GenBank/DDBJ whole genome shotgun (WGS) entry which is preliminary data.</text>
</comment>
<evidence type="ECO:0000256" key="9">
    <source>
        <dbReference type="SAM" id="Phobius"/>
    </source>
</evidence>
<dbReference type="PANTHER" id="PTHR43840:SF50">
    <property type="entry name" value="MANGANESE EFFLUX SYSTEM PROTEIN MNES"/>
    <property type="match status" value="1"/>
</dbReference>
<keyword evidence="8 9" id="KW-0472">Membrane</keyword>
<dbReference type="EMBL" id="FMUQ01000002">
    <property type="protein sequence ID" value="SCX77314.1"/>
    <property type="molecule type" value="Genomic_DNA"/>
</dbReference>
<dbReference type="InterPro" id="IPR036837">
    <property type="entry name" value="Cation_efflux_CTD_sf"/>
</dbReference>
<dbReference type="InterPro" id="IPR050291">
    <property type="entry name" value="CDF_Transporter"/>
</dbReference>
<protein>
    <submittedName>
        <fullName evidence="12">Cation diffusion facilitator family transporter</fullName>
    </submittedName>
</protein>
<evidence type="ECO:0000259" key="11">
    <source>
        <dbReference type="Pfam" id="PF16916"/>
    </source>
</evidence>
<dbReference type="Pfam" id="PF16916">
    <property type="entry name" value="ZT_dimer"/>
    <property type="match status" value="1"/>
</dbReference>
<dbReference type="NCBIfam" id="TIGR01297">
    <property type="entry name" value="CDF"/>
    <property type="match status" value="1"/>
</dbReference>
<evidence type="ECO:0000256" key="6">
    <source>
        <dbReference type="ARBA" id="ARBA00022906"/>
    </source>
</evidence>
<feature type="domain" description="Cation efflux protein transmembrane" evidence="10">
    <location>
        <begin position="17"/>
        <end position="208"/>
    </location>
</feature>
<feature type="domain" description="Cation efflux protein cytoplasmic" evidence="11">
    <location>
        <begin position="214"/>
        <end position="285"/>
    </location>
</feature>
<dbReference type="PANTHER" id="PTHR43840">
    <property type="entry name" value="MITOCHONDRIAL METAL TRANSPORTER 1-RELATED"/>
    <property type="match status" value="1"/>
</dbReference>
<accession>A0A1G5AHC9</accession>
<organism evidence="12 13">
    <name type="scientific">Basfia succiniciproducens</name>
    <dbReference type="NCBI Taxonomy" id="653940"/>
    <lineage>
        <taxon>Bacteria</taxon>
        <taxon>Pseudomonadati</taxon>
        <taxon>Pseudomonadota</taxon>
        <taxon>Gammaproteobacteria</taxon>
        <taxon>Pasteurellales</taxon>
        <taxon>Pasteurellaceae</taxon>
        <taxon>Basfia</taxon>
    </lineage>
</organism>
<evidence type="ECO:0000313" key="13">
    <source>
        <dbReference type="Proteomes" id="UP000199588"/>
    </source>
</evidence>
<feature type="transmembrane region" description="Helical" evidence="9">
    <location>
        <begin position="163"/>
        <end position="193"/>
    </location>
</feature>
<comment type="similarity">
    <text evidence="2">Belongs to the cation diffusion facilitator (CDF) transporter (TC 2.A.4) family. FieF subfamily.</text>
</comment>
<evidence type="ECO:0000256" key="8">
    <source>
        <dbReference type="ARBA" id="ARBA00023136"/>
    </source>
</evidence>
<evidence type="ECO:0000313" key="12">
    <source>
        <dbReference type="EMBL" id="SCX77314.1"/>
    </source>
</evidence>
<keyword evidence="7 9" id="KW-1133">Transmembrane helix</keyword>
<proteinExistence type="inferred from homology"/>
<dbReference type="InterPro" id="IPR027469">
    <property type="entry name" value="Cation_efflux_TMD_sf"/>
</dbReference>
<feature type="transmembrane region" description="Helical" evidence="9">
    <location>
        <begin position="114"/>
        <end position="134"/>
    </location>
</feature>
<feature type="transmembrane region" description="Helical" evidence="9">
    <location>
        <begin position="12"/>
        <end position="36"/>
    </location>
</feature>
<keyword evidence="4" id="KW-0408">Iron</keyword>
<name>A0A1G5AHC9_9PAST</name>
<keyword evidence="6" id="KW-0406">Ion transport</keyword>
<keyword evidence="13" id="KW-1185">Reference proteome</keyword>
<comment type="subcellular location">
    <subcellularLocation>
        <location evidence="1">Membrane</location>
        <topology evidence="1">Multi-pass membrane protein</topology>
    </subcellularLocation>
</comment>
<keyword evidence="4" id="KW-0410">Iron transport</keyword>
<dbReference type="SUPFAM" id="SSF161111">
    <property type="entry name" value="Cation efflux protein transmembrane domain-like"/>
    <property type="match status" value="1"/>
</dbReference>
<evidence type="ECO:0000256" key="7">
    <source>
        <dbReference type="ARBA" id="ARBA00022989"/>
    </source>
</evidence>
<reference evidence="12 13" key="1">
    <citation type="submission" date="2016-10" db="EMBL/GenBank/DDBJ databases">
        <authorList>
            <person name="Varghese N."/>
            <person name="Submissions S."/>
        </authorList>
    </citation>
    <scope>NUCLEOTIDE SEQUENCE [LARGE SCALE GENOMIC DNA]</scope>
    <source>
        <strain evidence="12 13">DSM 22022</strain>
    </source>
</reference>
<dbReference type="SUPFAM" id="SSF160240">
    <property type="entry name" value="Cation efflux protein cytoplasmic domain-like"/>
    <property type="match status" value="1"/>
</dbReference>
<keyword evidence="3" id="KW-0813">Transport</keyword>
<keyword evidence="6" id="KW-0864">Zinc transport</keyword>
<evidence type="ECO:0000256" key="5">
    <source>
        <dbReference type="ARBA" id="ARBA00022692"/>
    </source>
</evidence>
<dbReference type="InterPro" id="IPR058533">
    <property type="entry name" value="Cation_efflux_TM"/>
</dbReference>
<keyword evidence="5 9" id="KW-0812">Transmembrane</keyword>
<dbReference type="InterPro" id="IPR002524">
    <property type="entry name" value="Cation_efflux"/>
</dbReference>
<sequence>MGFNVVSRSRQIINVSFISIFTNIILVAVKVTIGFFTNSLAVMLDALNNLSDSLSSLVTIVGTKLATRAPDKKHPYGYGRIEYITAIVIGAIIFLAGATALKESIAKIITPEETNYNITAIVIISIGIVVKYGLGRFVKNSGEELGSQALIASGTEALFDSVLAIGTLFCAILSFFWNITIDAFLGAVIALGIMKSGFDRLKETLDNIIGVRADEALTSKIKCHIRRYQGVVGAYDLILHNYGPTEIIGSVHIEVPDDMTAREIHRLTRSIKADIMRDFSIEMTIGVYAANDSEPYVAKLKADLLRILHSYQEILEFHAFYVDRELKQVTFDLIFDFETKNVESLKEEIIQRIKKDYSEFEFSIVVDPDFSSTGLVTACA</sequence>
<dbReference type="Gene3D" id="1.20.1510.10">
    <property type="entry name" value="Cation efflux protein transmembrane domain"/>
    <property type="match status" value="1"/>
</dbReference>
<dbReference type="Gene3D" id="3.30.70.1350">
    <property type="entry name" value="Cation efflux protein, cytoplasmic domain"/>
    <property type="match status" value="1"/>
</dbReference>